<dbReference type="EMBL" id="FOTY01000020">
    <property type="protein sequence ID" value="SFM18035.1"/>
    <property type="molecule type" value="Genomic_DNA"/>
</dbReference>
<proteinExistence type="predicted"/>
<dbReference type="Proteomes" id="UP000199668">
    <property type="component" value="Unassembled WGS sequence"/>
</dbReference>
<organism evidence="2 3">
    <name type="scientific">Salibacterium qingdaonense</name>
    <dbReference type="NCBI Taxonomy" id="266892"/>
    <lineage>
        <taxon>Bacteria</taxon>
        <taxon>Bacillati</taxon>
        <taxon>Bacillota</taxon>
        <taxon>Bacilli</taxon>
        <taxon>Bacillales</taxon>
        <taxon>Bacillaceae</taxon>
    </lineage>
</organism>
<name>A0A1I4NRL1_9BACI</name>
<feature type="transmembrane region" description="Helical" evidence="1">
    <location>
        <begin position="38"/>
        <end position="61"/>
    </location>
</feature>
<evidence type="ECO:0000313" key="2">
    <source>
        <dbReference type="EMBL" id="SFM18035.1"/>
    </source>
</evidence>
<evidence type="ECO:0000256" key="1">
    <source>
        <dbReference type="SAM" id="Phobius"/>
    </source>
</evidence>
<dbReference type="OrthoDB" id="2721708at2"/>
<feature type="transmembrane region" description="Helical" evidence="1">
    <location>
        <begin position="7"/>
        <end position="26"/>
    </location>
</feature>
<evidence type="ECO:0000313" key="3">
    <source>
        <dbReference type="Proteomes" id="UP000199668"/>
    </source>
</evidence>
<keyword evidence="1" id="KW-0812">Transmembrane</keyword>
<accession>A0A1I4NRL1</accession>
<reference evidence="2 3" key="1">
    <citation type="submission" date="2016-10" db="EMBL/GenBank/DDBJ databases">
        <authorList>
            <person name="de Groot N.N."/>
        </authorList>
    </citation>
    <scope>NUCLEOTIDE SEQUENCE [LARGE SCALE GENOMIC DNA]</scope>
    <source>
        <strain evidence="2 3">CGMCC 1.6134</strain>
    </source>
</reference>
<sequence length="68" mass="7421">MPKGLPVILFWTIGIPAAITVSRIGIDWGLGRDIEWLSYAPVFLGTAAAGFVFAGPLRYAVHHLKKDK</sequence>
<gene>
    <name evidence="2" type="ORF">SAMN04488054_1202</name>
</gene>
<dbReference type="AlphaFoldDB" id="A0A1I4NRL1"/>
<keyword evidence="1" id="KW-1133">Transmembrane helix</keyword>
<keyword evidence="1" id="KW-0472">Membrane</keyword>
<protein>
    <submittedName>
        <fullName evidence="2">Uncharacterized protein</fullName>
    </submittedName>
</protein>
<dbReference type="RefSeq" id="WP_090927533.1">
    <property type="nucleotide sequence ID" value="NZ_FOTY01000020.1"/>
</dbReference>
<dbReference type="STRING" id="266892.SAMN04488054_1202"/>
<keyword evidence="3" id="KW-1185">Reference proteome</keyword>